<organism evidence="2 3">
    <name type="scientific">Roseovarius lutimaris</name>
    <dbReference type="NCBI Taxonomy" id="1005928"/>
    <lineage>
        <taxon>Bacteria</taxon>
        <taxon>Pseudomonadati</taxon>
        <taxon>Pseudomonadota</taxon>
        <taxon>Alphaproteobacteria</taxon>
        <taxon>Rhodobacterales</taxon>
        <taxon>Roseobacteraceae</taxon>
        <taxon>Roseovarius</taxon>
    </lineage>
</organism>
<name>A0A1I5FMU1_9RHOB</name>
<protein>
    <recommendedName>
        <fullName evidence="1">DUF6473 domain-containing protein</fullName>
    </recommendedName>
</protein>
<evidence type="ECO:0000313" key="2">
    <source>
        <dbReference type="EMBL" id="SFO24571.1"/>
    </source>
</evidence>
<dbReference type="AlphaFoldDB" id="A0A1I5FMU1"/>
<dbReference type="EMBL" id="FOVP01000020">
    <property type="protein sequence ID" value="SFO24571.1"/>
    <property type="molecule type" value="Genomic_DNA"/>
</dbReference>
<accession>A0A1I5FMU1</accession>
<dbReference type="InterPro" id="IPR045524">
    <property type="entry name" value="DUF6473"/>
</dbReference>
<gene>
    <name evidence="2" type="ORF">SAMN04487859_120104</name>
</gene>
<sequence>MGGVMAFERMGRQPVDYMPVRYGTSKLLFRGPQRVLNKDYVACLGGTETYGKFIERPYPDLLERQLGVTCVNFGWANAGVDAFLMDDGLVDLARGARAVILQLPCAMNLSNPFYRVHPRRNDRFLQATDRMRRLFPEVDFTEFHFTRHMMAQLNQIAPERFSVLREGLQETWVERMEQLLARLERPVVLLWFAGHKPGRGDGPADIANDPAFVSRSMLNAIGARAARVVEVVISRAARDQGTRGMRFAPMEEAVAADLPGPLAHAEASKALLPTLTEVLSK</sequence>
<proteinExistence type="predicted"/>
<dbReference type="Proteomes" id="UP000198599">
    <property type="component" value="Unassembled WGS sequence"/>
</dbReference>
<evidence type="ECO:0000259" key="1">
    <source>
        <dbReference type="Pfam" id="PF20078"/>
    </source>
</evidence>
<dbReference type="Pfam" id="PF20078">
    <property type="entry name" value="DUF6473"/>
    <property type="match status" value="1"/>
</dbReference>
<keyword evidence="3" id="KW-1185">Reference proteome</keyword>
<reference evidence="3" key="1">
    <citation type="submission" date="2016-10" db="EMBL/GenBank/DDBJ databases">
        <authorList>
            <person name="Varghese N."/>
            <person name="Submissions S."/>
        </authorList>
    </citation>
    <scope>NUCLEOTIDE SEQUENCE [LARGE SCALE GENOMIC DNA]</scope>
    <source>
        <strain evidence="3">DSM 28463</strain>
    </source>
</reference>
<feature type="domain" description="DUF6473" evidence="1">
    <location>
        <begin position="5"/>
        <end position="278"/>
    </location>
</feature>
<evidence type="ECO:0000313" key="3">
    <source>
        <dbReference type="Proteomes" id="UP000198599"/>
    </source>
</evidence>
<dbReference type="STRING" id="1005928.SAMN04487859_120104"/>